<keyword evidence="11" id="KW-1185">Reference proteome</keyword>
<comment type="subcellular location">
    <subcellularLocation>
        <location evidence="1 7">Nucleus</location>
    </subcellularLocation>
</comment>
<evidence type="ECO:0000256" key="7">
    <source>
        <dbReference type="PIRNR" id="PIRNR016398"/>
    </source>
</evidence>
<organism evidence="10 11">
    <name type="scientific">Zasmidium cellare</name>
    <name type="common">Wine cellar mold</name>
    <name type="synonym">Racodium cellare</name>
    <dbReference type="NCBI Taxonomy" id="395010"/>
    <lineage>
        <taxon>Eukaryota</taxon>
        <taxon>Fungi</taxon>
        <taxon>Dikarya</taxon>
        <taxon>Ascomycota</taxon>
        <taxon>Pezizomycotina</taxon>
        <taxon>Dothideomycetes</taxon>
        <taxon>Dothideomycetidae</taxon>
        <taxon>Mycosphaerellales</taxon>
        <taxon>Mycosphaerellaceae</taxon>
        <taxon>Zasmidium</taxon>
    </lineage>
</organism>
<comment type="similarity">
    <text evidence="7">Belongs to the TFIIE beta subunit family.</text>
</comment>
<dbReference type="PANTHER" id="PTHR12716:SF8">
    <property type="entry name" value="TRANSCRIPTION INITIATION FACTOR IIE SUBUNIT BETA"/>
    <property type="match status" value="1"/>
</dbReference>
<feature type="compositionally biased region" description="Basic residues" evidence="8">
    <location>
        <begin position="249"/>
        <end position="263"/>
    </location>
</feature>
<evidence type="ECO:0000256" key="3">
    <source>
        <dbReference type="ARBA" id="ARBA00023125"/>
    </source>
</evidence>
<feature type="compositionally biased region" description="Polar residues" evidence="8">
    <location>
        <begin position="32"/>
        <end position="45"/>
    </location>
</feature>
<dbReference type="InterPro" id="IPR016656">
    <property type="entry name" value="TFIIE-bsu"/>
</dbReference>
<evidence type="ECO:0000256" key="4">
    <source>
        <dbReference type="ARBA" id="ARBA00023163"/>
    </source>
</evidence>
<accession>A0ABR0EN13</accession>
<evidence type="ECO:0000256" key="6">
    <source>
        <dbReference type="ARBA" id="ARBA00025581"/>
    </source>
</evidence>
<keyword evidence="4 7" id="KW-0804">Transcription</keyword>
<feature type="region of interest" description="Disordered" evidence="8">
    <location>
        <begin position="13"/>
        <end position="51"/>
    </location>
</feature>
<evidence type="ECO:0000313" key="11">
    <source>
        <dbReference type="Proteomes" id="UP001305779"/>
    </source>
</evidence>
<sequence length="280" mass="31362">MSLNAQLAAFKKEQAATASRNVAYSRPASGTPARTSTPQPTASNDTAKRTRDDAFSQAVAPAVSNEMLSQVNHARGKLKEKLPDTYTFDEIINYLSLPNDAKKNIPRIKEALKGDKHIEWIPATGTSKEAFKYRPIHPVSNAEELKDYLTKRTSAQGISVKELKDGWPNCVGPIDELEKEGFVLVTRNKKDNSPKMVYPDSPGLRLKVDQDFKDFWLKTKVPTTDIEIRNELEKAGITPTSQVKEITKGPKKRDRKRPTRRGGKTTNQHMAGILKDYSKR</sequence>
<dbReference type="EMBL" id="JAXOVC010000004">
    <property type="protein sequence ID" value="KAK4502974.1"/>
    <property type="molecule type" value="Genomic_DNA"/>
</dbReference>
<evidence type="ECO:0000259" key="9">
    <source>
        <dbReference type="PROSITE" id="PS51351"/>
    </source>
</evidence>
<dbReference type="InterPro" id="IPR040501">
    <property type="entry name" value="TFA2_Winged_2"/>
</dbReference>
<feature type="domain" description="TFIIE beta" evidence="9">
    <location>
        <begin position="58"/>
        <end position="140"/>
    </location>
</feature>
<dbReference type="PROSITE" id="PS51351">
    <property type="entry name" value="TFIIE_BETA_C"/>
    <property type="match status" value="1"/>
</dbReference>
<keyword evidence="2 7" id="KW-0805">Transcription regulation</keyword>
<dbReference type="InterPro" id="IPR003166">
    <property type="entry name" value="TFIIE_bsu_DNA-bd"/>
</dbReference>
<dbReference type="Proteomes" id="UP001305779">
    <property type="component" value="Unassembled WGS sequence"/>
</dbReference>
<feature type="region of interest" description="Disordered" evidence="8">
    <location>
        <begin position="237"/>
        <end position="280"/>
    </location>
</feature>
<dbReference type="PIRSF" id="PIRSF016398">
    <property type="entry name" value="TFIIE-beta"/>
    <property type="match status" value="1"/>
</dbReference>
<keyword evidence="5 7" id="KW-0539">Nucleus</keyword>
<name>A0ABR0EN13_ZASCE</name>
<evidence type="ECO:0000313" key="10">
    <source>
        <dbReference type="EMBL" id="KAK4502974.1"/>
    </source>
</evidence>
<evidence type="ECO:0000256" key="1">
    <source>
        <dbReference type="ARBA" id="ARBA00004123"/>
    </source>
</evidence>
<comment type="subunit">
    <text evidence="7">Tetramer of two alpha and two beta chains.</text>
</comment>
<reference evidence="10 11" key="1">
    <citation type="journal article" date="2023" name="G3 (Bethesda)">
        <title>A chromosome-level genome assembly of Zasmidium syzygii isolated from banana leaves.</title>
        <authorList>
            <person name="van Westerhoven A.C."/>
            <person name="Mehrabi R."/>
            <person name="Talebi R."/>
            <person name="Steentjes M.B.F."/>
            <person name="Corcolon B."/>
            <person name="Chong P.A."/>
            <person name="Kema G.H.J."/>
            <person name="Seidl M.F."/>
        </authorList>
    </citation>
    <scope>NUCLEOTIDE SEQUENCE [LARGE SCALE GENOMIC DNA]</scope>
    <source>
        <strain evidence="10 11">P124</strain>
    </source>
</reference>
<evidence type="ECO:0000256" key="5">
    <source>
        <dbReference type="ARBA" id="ARBA00023242"/>
    </source>
</evidence>
<proteinExistence type="inferred from homology"/>
<protein>
    <recommendedName>
        <fullName evidence="7">Transcription initiation factor IIE subunit beta</fullName>
    </recommendedName>
</protein>
<comment type="caution">
    <text evidence="10">The sequence shown here is derived from an EMBL/GenBank/DDBJ whole genome shotgun (WGS) entry which is preliminary data.</text>
</comment>
<comment type="function">
    <text evidence="6 7">Recruits TFIIH to the initiation complex and stimulates the RNA polymerase II C-terminal domain kinase and DNA-dependent ATPase activities of TFIIH. Both TFIIH and TFIIE are required for promoter clearance by RNA polymerase.</text>
</comment>
<dbReference type="Pfam" id="PF18121">
    <property type="entry name" value="TFA2_Winged_2"/>
    <property type="match status" value="1"/>
</dbReference>
<keyword evidence="3 7" id="KW-0238">DNA-binding</keyword>
<dbReference type="PANTHER" id="PTHR12716">
    <property type="entry name" value="TRANSCRIPTION INITIATION FACTOR IIE, BETA SUBUNIT"/>
    <property type="match status" value="1"/>
</dbReference>
<evidence type="ECO:0000256" key="2">
    <source>
        <dbReference type="ARBA" id="ARBA00023015"/>
    </source>
</evidence>
<gene>
    <name evidence="10" type="ORF">PRZ48_006401</name>
</gene>
<evidence type="ECO:0000256" key="8">
    <source>
        <dbReference type="SAM" id="MobiDB-lite"/>
    </source>
</evidence>